<dbReference type="AlphaFoldDB" id="A0A437RMI9"/>
<name>A0A437RMI9_9BURK</name>
<keyword evidence="2" id="KW-1185">Reference proteome</keyword>
<dbReference type="EMBL" id="SACR01000002">
    <property type="protein sequence ID" value="RVU47795.1"/>
    <property type="molecule type" value="Genomic_DNA"/>
</dbReference>
<dbReference type="Gene3D" id="3.30.310.170">
    <property type="entry name" value="Outer membrane protein assembly factor BamC"/>
    <property type="match status" value="1"/>
</dbReference>
<comment type="caution">
    <text evidence="1">The sequence shown here is derived from an EMBL/GenBank/DDBJ whole genome shotgun (WGS) entry which is preliminary data.</text>
</comment>
<evidence type="ECO:0000313" key="2">
    <source>
        <dbReference type="Proteomes" id="UP000285575"/>
    </source>
</evidence>
<reference evidence="1 2" key="1">
    <citation type="submission" date="2019-01" db="EMBL/GenBank/DDBJ databases">
        <authorList>
            <person name="Chen W.-M."/>
        </authorList>
    </citation>
    <scope>NUCLEOTIDE SEQUENCE [LARGE SCALE GENOMIC DNA]</scope>
    <source>
        <strain evidence="1 2">KYPY4</strain>
    </source>
</reference>
<organism evidence="1 2">
    <name type="scientific">Rubrivivax rivuli</name>
    <dbReference type="NCBI Taxonomy" id="1862385"/>
    <lineage>
        <taxon>Bacteria</taxon>
        <taxon>Pseudomonadati</taxon>
        <taxon>Pseudomonadota</taxon>
        <taxon>Betaproteobacteria</taxon>
        <taxon>Burkholderiales</taxon>
        <taxon>Sphaerotilaceae</taxon>
        <taxon>Rubrivivax</taxon>
    </lineage>
</organism>
<gene>
    <name evidence="1" type="primary">bamC</name>
    <name evidence="1" type="ORF">EOE66_05310</name>
</gene>
<dbReference type="Pfam" id="PF06804">
    <property type="entry name" value="Lipoprotein_18"/>
    <property type="match status" value="1"/>
</dbReference>
<evidence type="ECO:0000313" key="1">
    <source>
        <dbReference type="EMBL" id="RVU47795.1"/>
    </source>
</evidence>
<sequence>MFSNDKVDYRSTVVKAQPLEVPPDLTQLSRESRYQPQGGVVSAAAAGGTAAAVPAAGIAAPATVALNNLGEMRVVRDGQRRWLVVPQTPEQLWPRLKTFWQERGFTLVEDNAAAGVMETNWSENRAKLPNDIIRNTVGRLLGNLYDTGERDSYRTRLERTPSGTEIYLSHRGVEEVFTTQQRDSGTTWRARPSDPELEAEMLSRLLVTLGAAEQPARSAVAAATAASAAAPAAPAPQAVVAAQATSLSIAEPFDRAWRRLGVALDRSGFTVEDRDRSAGIYYVRYVDPKSAGKEEPGFWSRLFGNDTNPLAAVRYRVVLKSAAGVSEVTVQSSAGNPELGANAKAIIARLAQELK</sequence>
<proteinExistence type="predicted"/>
<dbReference type="OrthoDB" id="5291099at2"/>
<protein>
    <submittedName>
        <fullName evidence="1">Outer membrane protein assembly factor BamC</fullName>
    </submittedName>
</protein>
<accession>A0A437RMI9</accession>
<dbReference type="InterPro" id="IPR042268">
    <property type="entry name" value="BamC_C"/>
</dbReference>
<dbReference type="Proteomes" id="UP000285575">
    <property type="component" value="Unassembled WGS sequence"/>
</dbReference>
<dbReference type="InterPro" id="IPR010653">
    <property type="entry name" value="NlpB/DapX"/>
</dbReference>